<keyword evidence="2" id="KW-1185">Reference proteome</keyword>
<evidence type="ECO:0000313" key="2">
    <source>
        <dbReference type="Proteomes" id="UP000318288"/>
    </source>
</evidence>
<sequence>MLDEPYFEHVPFRKTVGSFDNWERENDSLRSFPHDLKFGGHVTNPVLHRF</sequence>
<dbReference type="AlphaFoldDB" id="A0A5C6FMB7"/>
<evidence type="ECO:0000313" key="1">
    <source>
        <dbReference type="EMBL" id="TWU60642.1"/>
    </source>
</evidence>
<comment type="caution">
    <text evidence="1">The sequence shown here is derived from an EMBL/GenBank/DDBJ whole genome shotgun (WGS) entry which is preliminary data.</text>
</comment>
<dbReference type="Proteomes" id="UP000318288">
    <property type="component" value="Unassembled WGS sequence"/>
</dbReference>
<accession>A0A5C6FMB7</accession>
<dbReference type="EMBL" id="SJPW01000001">
    <property type="protein sequence ID" value="TWU60642.1"/>
    <property type="molecule type" value="Genomic_DNA"/>
</dbReference>
<gene>
    <name evidence="1" type="ORF">Poly51_09210</name>
</gene>
<reference evidence="1 2" key="1">
    <citation type="submission" date="2019-02" db="EMBL/GenBank/DDBJ databases">
        <title>Deep-cultivation of Planctomycetes and their phenomic and genomic characterization uncovers novel biology.</title>
        <authorList>
            <person name="Wiegand S."/>
            <person name="Jogler M."/>
            <person name="Boedeker C."/>
            <person name="Pinto D."/>
            <person name="Vollmers J."/>
            <person name="Rivas-Marin E."/>
            <person name="Kohn T."/>
            <person name="Peeters S.H."/>
            <person name="Heuer A."/>
            <person name="Rast P."/>
            <person name="Oberbeckmann S."/>
            <person name="Bunk B."/>
            <person name="Jeske O."/>
            <person name="Meyerdierks A."/>
            <person name="Storesund J.E."/>
            <person name="Kallscheuer N."/>
            <person name="Luecker S."/>
            <person name="Lage O.M."/>
            <person name="Pohl T."/>
            <person name="Merkel B.J."/>
            <person name="Hornburger P."/>
            <person name="Mueller R.-W."/>
            <person name="Bruemmer F."/>
            <person name="Labrenz M."/>
            <person name="Spormann A.M."/>
            <person name="Op Den Camp H."/>
            <person name="Overmann J."/>
            <person name="Amann R."/>
            <person name="Jetten M.S.M."/>
            <person name="Mascher T."/>
            <person name="Medema M.H."/>
            <person name="Devos D.P."/>
            <person name="Kaster A.-K."/>
            <person name="Ovreas L."/>
            <person name="Rohde M."/>
            <person name="Galperin M.Y."/>
            <person name="Jogler C."/>
        </authorList>
    </citation>
    <scope>NUCLEOTIDE SEQUENCE [LARGE SCALE GENOMIC DNA]</scope>
    <source>
        <strain evidence="1 2">Poly51</strain>
    </source>
</reference>
<protein>
    <submittedName>
        <fullName evidence="1">Uncharacterized protein</fullName>
    </submittedName>
</protein>
<name>A0A5C6FMB7_9BACT</name>
<proteinExistence type="predicted"/>
<organism evidence="1 2">
    <name type="scientific">Rubripirellula tenax</name>
    <dbReference type="NCBI Taxonomy" id="2528015"/>
    <lineage>
        <taxon>Bacteria</taxon>
        <taxon>Pseudomonadati</taxon>
        <taxon>Planctomycetota</taxon>
        <taxon>Planctomycetia</taxon>
        <taxon>Pirellulales</taxon>
        <taxon>Pirellulaceae</taxon>
        <taxon>Rubripirellula</taxon>
    </lineage>
</organism>